<dbReference type="EMBL" id="LCWV01000033">
    <property type="protein sequence ID" value="PWI65456.1"/>
    <property type="molecule type" value="Genomic_DNA"/>
</dbReference>
<evidence type="ECO:0000313" key="1">
    <source>
        <dbReference type="EMBL" id="PWI65456.1"/>
    </source>
</evidence>
<protein>
    <submittedName>
        <fullName evidence="1">Uncharacterized protein</fullName>
    </submittedName>
</protein>
<accession>A0A2U3DT82</accession>
<sequence length="101" mass="10878">MSVSNNGVAAERETFVGLIRVKLQQSLVGRNMVLEATPSLSLPHAYTPGYFPAPDRDTADPLLRDAAQRIRARAAAGFDVKASLWQCVNVTLASIGPQLQT</sequence>
<evidence type="ECO:0000313" key="2">
    <source>
        <dbReference type="Proteomes" id="UP000245956"/>
    </source>
</evidence>
<comment type="caution">
    <text evidence="1">The sequence shown here is derived from an EMBL/GenBank/DDBJ whole genome shotgun (WGS) entry which is preliminary data.</text>
</comment>
<dbReference type="Proteomes" id="UP000245956">
    <property type="component" value="Unassembled WGS sequence"/>
</dbReference>
<gene>
    <name evidence="1" type="ORF">PCL_07057</name>
</gene>
<proteinExistence type="predicted"/>
<dbReference type="AlphaFoldDB" id="A0A2U3DT82"/>
<reference evidence="1 2" key="1">
    <citation type="journal article" date="2016" name="Front. Microbiol.">
        <title>Genome and transcriptome sequences reveal the specific parasitism of the nematophagous Purpureocillium lilacinum 36-1.</title>
        <authorList>
            <person name="Xie J."/>
            <person name="Li S."/>
            <person name="Mo C."/>
            <person name="Xiao X."/>
            <person name="Peng D."/>
            <person name="Wang G."/>
            <person name="Xiao Y."/>
        </authorList>
    </citation>
    <scope>NUCLEOTIDE SEQUENCE [LARGE SCALE GENOMIC DNA]</scope>
    <source>
        <strain evidence="1 2">36-1</strain>
    </source>
</reference>
<name>A0A2U3DT82_PURLI</name>
<organism evidence="1 2">
    <name type="scientific">Purpureocillium lilacinum</name>
    <name type="common">Paecilomyces lilacinus</name>
    <dbReference type="NCBI Taxonomy" id="33203"/>
    <lineage>
        <taxon>Eukaryota</taxon>
        <taxon>Fungi</taxon>
        <taxon>Dikarya</taxon>
        <taxon>Ascomycota</taxon>
        <taxon>Pezizomycotina</taxon>
        <taxon>Sordariomycetes</taxon>
        <taxon>Hypocreomycetidae</taxon>
        <taxon>Hypocreales</taxon>
        <taxon>Ophiocordycipitaceae</taxon>
        <taxon>Purpureocillium</taxon>
    </lineage>
</organism>